<dbReference type="SUPFAM" id="SSF53448">
    <property type="entry name" value="Nucleotide-diphospho-sugar transferases"/>
    <property type="match status" value="1"/>
</dbReference>
<comment type="caution">
    <text evidence="2">The sequence shown here is derived from an EMBL/GenBank/DDBJ whole genome shotgun (WGS) entry which is preliminary data.</text>
</comment>
<dbReference type="PANTHER" id="PTHR43685">
    <property type="entry name" value="GLYCOSYLTRANSFERASE"/>
    <property type="match status" value="1"/>
</dbReference>
<dbReference type="InterPro" id="IPR001173">
    <property type="entry name" value="Glyco_trans_2-like"/>
</dbReference>
<evidence type="ECO:0000259" key="1">
    <source>
        <dbReference type="Pfam" id="PF00535"/>
    </source>
</evidence>
<organism evidence="2 3">
    <name type="scientific">Hymenobacter glaciei</name>
    <dbReference type="NCBI Taxonomy" id="877209"/>
    <lineage>
        <taxon>Bacteria</taxon>
        <taxon>Pseudomonadati</taxon>
        <taxon>Bacteroidota</taxon>
        <taxon>Cytophagia</taxon>
        <taxon>Cytophagales</taxon>
        <taxon>Hymenobacteraceae</taxon>
        <taxon>Hymenobacter</taxon>
    </lineage>
</organism>
<proteinExistence type="predicted"/>
<name>A0ABP7TRL6_9BACT</name>
<dbReference type="Pfam" id="PF00535">
    <property type="entry name" value="Glycos_transf_2"/>
    <property type="match status" value="1"/>
</dbReference>
<dbReference type="Proteomes" id="UP001501469">
    <property type="component" value="Unassembled WGS sequence"/>
</dbReference>
<sequence length="312" mass="35618">MQYRLTYIITTFNKSRYLRHTLERLMAARQPDEEIVVTDGGSTDGTVDYLQGHFAAGRIQQFVSEPDRGEAHGFNKAIMMARGEMIKFISDDDAFAYPVIRAVTDFALANPQVAAINGYNASTQIEDLTYAVVKEQPARDFQLWLETKQPFWMIGLPLMIRRSALPLTGLLYTNTKFPDLDFLYRISTSGAKMAWCTAVMSMHVSHPEGNFNQMANKARELEYQRISGFYLKPKPRNPAQVVRDLVEQAKRPMRPAKRAFFDRMGWAQVQNPEVFPTGYVPTPGEDPLDAVYRVCDEFMAAQNAVRKLDFIY</sequence>
<dbReference type="InterPro" id="IPR050834">
    <property type="entry name" value="Glycosyltransf_2"/>
</dbReference>
<dbReference type="PANTHER" id="PTHR43685:SF11">
    <property type="entry name" value="GLYCOSYLTRANSFERASE TAGX-RELATED"/>
    <property type="match status" value="1"/>
</dbReference>
<accession>A0ABP7TRL6</accession>
<keyword evidence="3" id="KW-1185">Reference proteome</keyword>
<evidence type="ECO:0000313" key="3">
    <source>
        <dbReference type="Proteomes" id="UP001501469"/>
    </source>
</evidence>
<evidence type="ECO:0000313" key="2">
    <source>
        <dbReference type="EMBL" id="GAA4029442.1"/>
    </source>
</evidence>
<protein>
    <recommendedName>
        <fullName evidence="1">Glycosyltransferase 2-like domain-containing protein</fullName>
    </recommendedName>
</protein>
<dbReference type="InterPro" id="IPR029044">
    <property type="entry name" value="Nucleotide-diphossugar_trans"/>
</dbReference>
<dbReference type="RefSeq" id="WP_345051590.1">
    <property type="nucleotide sequence ID" value="NZ_BAABDK010000010.1"/>
</dbReference>
<dbReference type="Gene3D" id="3.90.550.10">
    <property type="entry name" value="Spore Coat Polysaccharide Biosynthesis Protein SpsA, Chain A"/>
    <property type="match status" value="1"/>
</dbReference>
<reference evidence="3" key="1">
    <citation type="journal article" date="2019" name="Int. J. Syst. Evol. Microbiol.">
        <title>The Global Catalogue of Microorganisms (GCM) 10K type strain sequencing project: providing services to taxonomists for standard genome sequencing and annotation.</title>
        <authorList>
            <consortium name="The Broad Institute Genomics Platform"/>
            <consortium name="The Broad Institute Genome Sequencing Center for Infectious Disease"/>
            <person name="Wu L."/>
            <person name="Ma J."/>
        </authorList>
    </citation>
    <scope>NUCLEOTIDE SEQUENCE [LARGE SCALE GENOMIC DNA]</scope>
    <source>
        <strain evidence="3">JCM 17225</strain>
    </source>
</reference>
<gene>
    <name evidence="2" type="ORF">GCM10022409_12070</name>
</gene>
<feature type="domain" description="Glycosyltransferase 2-like" evidence="1">
    <location>
        <begin position="8"/>
        <end position="117"/>
    </location>
</feature>
<dbReference type="EMBL" id="BAABDK010000010">
    <property type="protein sequence ID" value="GAA4029442.1"/>
    <property type="molecule type" value="Genomic_DNA"/>
</dbReference>